<accession>A0ABV6YYX8</accession>
<evidence type="ECO:0000259" key="2">
    <source>
        <dbReference type="SMART" id="SM00822"/>
    </source>
</evidence>
<dbReference type="PRINTS" id="PR00081">
    <property type="entry name" value="GDHRDH"/>
</dbReference>
<sequence length="470" mass="49832">MNDFLLNLGQKSFAGKMLSSLGVPVPHGLRRLKTSWPELPLKGRDVVVGGAGSVHPEIANALIPAGANVYAAGDCITAYEGPGEAFSRPVKALESQNDGLKAHGYIFDATHVQSPDDLLTLFEFFQPRIRKLAGCGRVLVIGRPGNEQKDLSAAAAAGALEGFTRSIAKEIGMKGATAQIIQVQTGAESRLEGLIRFLLSDASAYISGQPFLLTKTVRAPKTIHYVRSLEGKIALVTGAARGIGKATARKLAQEGALVVCLDRPDDDGPLSVLAKEINGDALLQDIYEPDAAEKIKHYLKEKHDGVDIVVHNAGITRDKTLGKMSQERWDQVIGVNLRAVVDLTESLLKDGLRSEGRIICLSSIAGIAGNFGQTNYAASKSGLISFVRKLSTMVGRRGIAVNAVAPGFIETRLTAAMPFLTREVGRRLCNLSQSGLPEDVAQVITFLATPGSYGLTGSVIRACGGMLLGA</sequence>
<comment type="similarity">
    <text evidence="1">Belongs to the short-chain dehydrogenases/reductases (SDR) family.</text>
</comment>
<evidence type="ECO:0000256" key="1">
    <source>
        <dbReference type="ARBA" id="ARBA00006484"/>
    </source>
</evidence>
<dbReference type="GO" id="GO:0004316">
    <property type="term" value="F:3-oxoacyl-[acyl-carrier-protein] reductase (NADPH) activity"/>
    <property type="evidence" value="ECO:0007669"/>
    <property type="project" value="UniProtKB-EC"/>
</dbReference>
<proteinExistence type="inferred from homology"/>
<protein>
    <submittedName>
        <fullName evidence="3">3-oxoacyl-ACP reductase</fullName>
        <ecNumber evidence="3">1.1.1.100</ecNumber>
    </submittedName>
</protein>
<dbReference type="InterPro" id="IPR036291">
    <property type="entry name" value="NAD(P)-bd_dom_sf"/>
</dbReference>
<evidence type="ECO:0000313" key="4">
    <source>
        <dbReference type="Proteomes" id="UP001594351"/>
    </source>
</evidence>
<dbReference type="EC" id="1.1.1.100" evidence="3"/>
<dbReference type="SMART" id="SM00822">
    <property type="entry name" value="PKS_KR"/>
    <property type="match status" value="1"/>
</dbReference>
<evidence type="ECO:0000313" key="3">
    <source>
        <dbReference type="EMBL" id="MFC1851402.1"/>
    </source>
</evidence>
<dbReference type="SUPFAM" id="SSF51735">
    <property type="entry name" value="NAD(P)-binding Rossmann-fold domains"/>
    <property type="match status" value="2"/>
</dbReference>
<reference evidence="3 4" key="1">
    <citation type="submission" date="2024-09" db="EMBL/GenBank/DDBJ databases">
        <title>Laminarin stimulates single cell rates of sulfate reduction while oxygen inhibits transcriptomic activity in coastal marine sediment.</title>
        <authorList>
            <person name="Lindsay M."/>
            <person name="Orcutt B."/>
            <person name="Emerson D."/>
            <person name="Stepanauskas R."/>
            <person name="D'Angelo T."/>
        </authorList>
    </citation>
    <scope>NUCLEOTIDE SEQUENCE [LARGE SCALE GENOMIC DNA]</scope>
    <source>
        <strain evidence="3">SAG AM-311-K15</strain>
    </source>
</reference>
<organism evidence="3 4">
    <name type="scientific">candidate division CSSED10-310 bacterium</name>
    <dbReference type="NCBI Taxonomy" id="2855610"/>
    <lineage>
        <taxon>Bacteria</taxon>
        <taxon>Bacteria division CSSED10-310</taxon>
    </lineage>
</organism>
<feature type="domain" description="Ketoreductase" evidence="2">
    <location>
        <begin position="232"/>
        <end position="407"/>
    </location>
</feature>
<comment type="caution">
    <text evidence="3">The sequence shown here is derived from an EMBL/GenBank/DDBJ whole genome shotgun (WGS) entry which is preliminary data.</text>
</comment>
<dbReference type="PANTHER" id="PTHR42760:SF78">
    <property type="entry name" value="3-OXOACYL-[ACYL-CARRIER-PROTEIN] REDUCTASE [NADH]"/>
    <property type="match status" value="1"/>
</dbReference>
<dbReference type="InterPro" id="IPR020904">
    <property type="entry name" value="Sc_DH/Rdtase_CS"/>
</dbReference>
<dbReference type="InterPro" id="IPR057326">
    <property type="entry name" value="KR_dom"/>
</dbReference>
<dbReference type="PANTHER" id="PTHR42760">
    <property type="entry name" value="SHORT-CHAIN DEHYDROGENASES/REDUCTASES FAMILY MEMBER"/>
    <property type="match status" value="1"/>
</dbReference>
<keyword evidence="3" id="KW-0560">Oxidoreductase</keyword>
<dbReference type="Gene3D" id="3.40.50.720">
    <property type="entry name" value="NAD(P)-binding Rossmann-like Domain"/>
    <property type="match status" value="2"/>
</dbReference>
<name>A0ABV6YYX8_UNCC1</name>
<keyword evidence="4" id="KW-1185">Reference proteome</keyword>
<dbReference type="EMBL" id="JBHPBY010000185">
    <property type="protein sequence ID" value="MFC1851402.1"/>
    <property type="molecule type" value="Genomic_DNA"/>
</dbReference>
<dbReference type="PROSITE" id="PS00061">
    <property type="entry name" value="ADH_SHORT"/>
    <property type="match status" value="1"/>
</dbReference>
<gene>
    <name evidence="3" type="ORF">ACFL27_14490</name>
</gene>
<dbReference type="Pfam" id="PF13561">
    <property type="entry name" value="adh_short_C2"/>
    <property type="match status" value="1"/>
</dbReference>
<dbReference type="InterPro" id="IPR002347">
    <property type="entry name" value="SDR_fam"/>
</dbReference>
<dbReference type="NCBIfam" id="NF006110">
    <property type="entry name" value="PRK08261.1"/>
    <property type="match status" value="1"/>
</dbReference>
<dbReference type="Proteomes" id="UP001594351">
    <property type="component" value="Unassembled WGS sequence"/>
</dbReference>
<dbReference type="PRINTS" id="PR00080">
    <property type="entry name" value="SDRFAMILY"/>
</dbReference>